<name>A0A2X1LVF8_ECOLX</name>
<dbReference type="AlphaFoldDB" id="A0A2X1LVF8"/>
<dbReference type="EMBL" id="UARW01000007">
    <property type="protein sequence ID" value="SPW74158.1"/>
    <property type="molecule type" value="Genomic_DNA"/>
</dbReference>
<accession>A0A2X1LVF8</accession>
<sequence>MKALDNICSILNDLLNVSKNNTKAIRIMLSKHRSRSRDQRATQLLMTSPLDALLEINTECLRNRRKDFKRMRAVSLLQKEVPQHGWPRLEEWLRTLKECLWFTLLGESNGRI</sequence>
<protein>
    <submittedName>
        <fullName evidence="1">Uncharacterized protein</fullName>
    </submittedName>
</protein>
<evidence type="ECO:0000313" key="2">
    <source>
        <dbReference type="Proteomes" id="UP000250991"/>
    </source>
</evidence>
<organism evidence="1 2">
    <name type="scientific">Escherichia coli</name>
    <dbReference type="NCBI Taxonomy" id="562"/>
    <lineage>
        <taxon>Bacteria</taxon>
        <taxon>Pseudomonadati</taxon>
        <taxon>Pseudomonadota</taxon>
        <taxon>Gammaproteobacteria</taxon>
        <taxon>Enterobacterales</taxon>
        <taxon>Enterobacteriaceae</taxon>
        <taxon>Escherichia</taxon>
    </lineage>
</organism>
<dbReference type="Proteomes" id="UP000250991">
    <property type="component" value="Unassembled WGS sequence"/>
</dbReference>
<reference evidence="1 2" key="1">
    <citation type="submission" date="2018-06" db="EMBL/GenBank/DDBJ databases">
        <authorList>
            <consortium name="Pathogen Informatics"/>
            <person name="Doyle S."/>
        </authorList>
    </citation>
    <scope>NUCLEOTIDE SEQUENCE [LARGE SCALE GENOMIC DNA]</scope>
    <source>
        <strain evidence="1 2">NCTC8009</strain>
    </source>
</reference>
<evidence type="ECO:0000313" key="1">
    <source>
        <dbReference type="EMBL" id="SPW74158.1"/>
    </source>
</evidence>
<gene>
    <name evidence="1" type="ORF">NCTC8009_00562</name>
</gene>
<proteinExistence type="predicted"/>